<comment type="caution">
    <text evidence="2">The sequence shown here is derived from an EMBL/GenBank/DDBJ whole genome shotgun (WGS) entry which is preliminary data.</text>
</comment>
<feature type="region of interest" description="Disordered" evidence="1">
    <location>
        <begin position="89"/>
        <end position="158"/>
    </location>
</feature>
<accession>A0AAW1IBC6</accession>
<reference evidence="2 3" key="1">
    <citation type="journal article" date="2024" name="BMC Genomics">
        <title>De novo assembly and annotation of Popillia japonica's genome with initial clues to its potential as an invasive pest.</title>
        <authorList>
            <person name="Cucini C."/>
            <person name="Boschi S."/>
            <person name="Funari R."/>
            <person name="Cardaioli E."/>
            <person name="Iannotti N."/>
            <person name="Marturano G."/>
            <person name="Paoli F."/>
            <person name="Bruttini M."/>
            <person name="Carapelli A."/>
            <person name="Frati F."/>
            <person name="Nardi F."/>
        </authorList>
    </citation>
    <scope>NUCLEOTIDE SEQUENCE [LARGE SCALE GENOMIC DNA]</scope>
    <source>
        <strain evidence="2">DMR45628</strain>
    </source>
</reference>
<organism evidence="2 3">
    <name type="scientific">Popillia japonica</name>
    <name type="common">Japanese beetle</name>
    <dbReference type="NCBI Taxonomy" id="7064"/>
    <lineage>
        <taxon>Eukaryota</taxon>
        <taxon>Metazoa</taxon>
        <taxon>Ecdysozoa</taxon>
        <taxon>Arthropoda</taxon>
        <taxon>Hexapoda</taxon>
        <taxon>Insecta</taxon>
        <taxon>Pterygota</taxon>
        <taxon>Neoptera</taxon>
        <taxon>Endopterygota</taxon>
        <taxon>Coleoptera</taxon>
        <taxon>Polyphaga</taxon>
        <taxon>Scarabaeiformia</taxon>
        <taxon>Scarabaeidae</taxon>
        <taxon>Rutelinae</taxon>
        <taxon>Popillia</taxon>
    </lineage>
</organism>
<feature type="region of interest" description="Disordered" evidence="1">
    <location>
        <begin position="1"/>
        <end position="39"/>
    </location>
</feature>
<evidence type="ECO:0000313" key="2">
    <source>
        <dbReference type="EMBL" id="KAK9686435.1"/>
    </source>
</evidence>
<dbReference type="AlphaFoldDB" id="A0AAW1IBC6"/>
<sequence>MSSTPQEGGSGCDKTFLRSGPGGYRPVGKAKRRRRRGKLDVITRRQIDKYVKPKHNRNIFCRDHVAIRNSKRLTQNELDALAQALFKEESGEEIGGGLDSSSEEEIIEKSDYGTESEMEINDKEFSGSAEENDSDRSEKSECDKDEYFIGKDKNNKVV</sequence>
<feature type="compositionally biased region" description="Basic and acidic residues" evidence="1">
    <location>
        <begin position="134"/>
        <end position="158"/>
    </location>
</feature>
<keyword evidence="3" id="KW-1185">Reference proteome</keyword>
<proteinExistence type="predicted"/>
<evidence type="ECO:0000313" key="3">
    <source>
        <dbReference type="Proteomes" id="UP001458880"/>
    </source>
</evidence>
<feature type="compositionally biased region" description="Basic residues" evidence="1">
    <location>
        <begin position="28"/>
        <end position="37"/>
    </location>
</feature>
<gene>
    <name evidence="2" type="ORF">QE152_g37190</name>
</gene>
<dbReference type="Proteomes" id="UP001458880">
    <property type="component" value="Unassembled WGS sequence"/>
</dbReference>
<evidence type="ECO:0000256" key="1">
    <source>
        <dbReference type="SAM" id="MobiDB-lite"/>
    </source>
</evidence>
<dbReference type="EMBL" id="JASPKY010000706">
    <property type="protein sequence ID" value="KAK9686435.1"/>
    <property type="molecule type" value="Genomic_DNA"/>
</dbReference>
<protein>
    <submittedName>
        <fullName evidence="2">Uncharacterized protein</fullName>
    </submittedName>
</protein>
<name>A0AAW1IBC6_POPJA</name>